<evidence type="ECO:0008006" key="2">
    <source>
        <dbReference type="Google" id="ProtNLM"/>
    </source>
</evidence>
<feature type="non-terminal residue" evidence="1">
    <location>
        <position position="1"/>
    </location>
</feature>
<dbReference type="EMBL" id="BARW01039621">
    <property type="protein sequence ID" value="GAJ21646.1"/>
    <property type="molecule type" value="Genomic_DNA"/>
</dbReference>
<sequence length="110" mass="11760">LLLVLALLGLIFYLFIGCVPTTPNGGTGGTEGEGEQETSDRVVMVELFVAPTCSRCPAAKIAINSLSNKYGLDQMVILEEYGWDDPYGVYTGWYTLETFGGRANSASIAA</sequence>
<evidence type="ECO:0000313" key="1">
    <source>
        <dbReference type="EMBL" id="GAJ21646.1"/>
    </source>
</evidence>
<organism evidence="1">
    <name type="scientific">marine sediment metagenome</name>
    <dbReference type="NCBI Taxonomy" id="412755"/>
    <lineage>
        <taxon>unclassified sequences</taxon>
        <taxon>metagenomes</taxon>
        <taxon>ecological metagenomes</taxon>
    </lineage>
</organism>
<comment type="caution">
    <text evidence="1">The sequence shown here is derived from an EMBL/GenBank/DDBJ whole genome shotgun (WGS) entry which is preliminary data.</text>
</comment>
<dbReference type="AlphaFoldDB" id="X1VV32"/>
<accession>X1VV32</accession>
<dbReference type="SUPFAM" id="SSF52833">
    <property type="entry name" value="Thioredoxin-like"/>
    <property type="match status" value="1"/>
</dbReference>
<dbReference type="InterPro" id="IPR036249">
    <property type="entry name" value="Thioredoxin-like_sf"/>
</dbReference>
<protein>
    <recommendedName>
        <fullName evidence="2">Thioredoxin-like fold domain-containing protein</fullName>
    </recommendedName>
</protein>
<name>X1VV32_9ZZZZ</name>
<reference evidence="1" key="1">
    <citation type="journal article" date="2014" name="Front. Microbiol.">
        <title>High frequency of phylogenetically diverse reductive dehalogenase-homologous genes in deep subseafloor sedimentary metagenomes.</title>
        <authorList>
            <person name="Kawai M."/>
            <person name="Futagami T."/>
            <person name="Toyoda A."/>
            <person name="Takaki Y."/>
            <person name="Nishi S."/>
            <person name="Hori S."/>
            <person name="Arai W."/>
            <person name="Tsubouchi T."/>
            <person name="Morono Y."/>
            <person name="Uchiyama I."/>
            <person name="Ito T."/>
            <person name="Fujiyama A."/>
            <person name="Inagaki F."/>
            <person name="Takami H."/>
        </authorList>
    </citation>
    <scope>NUCLEOTIDE SEQUENCE</scope>
    <source>
        <strain evidence="1">Expedition CK06-06</strain>
    </source>
</reference>
<gene>
    <name evidence="1" type="ORF">S12H4_60270</name>
</gene>
<proteinExistence type="predicted"/>